<dbReference type="SUPFAM" id="SSF53448">
    <property type="entry name" value="Nucleotide-diphospho-sugar transferases"/>
    <property type="match status" value="1"/>
</dbReference>
<dbReference type="EMBL" id="CP113517">
    <property type="protein sequence ID" value="WAR45935.1"/>
    <property type="molecule type" value="Genomic_DNA"/>
</dbReference>
<keyword evidence="2" id="KW-1185">Reference proteome</keyword>
<dbReference type="PANTHER" id="PTHR43685:SF13">
    <property type="entry name" value="O ANTIGEN BIOSYNTHESIS RHAMNOSYLTRANSFERASE RFBN"/>
    <property type="match status" value="1"/>
</dbReference>
<dbReference type="RefSeq" id="WP_255186842.1">
    <property type="nucleotide sequence ID" value="NZ_CP113517.1"/>
</dbReference>
<reference evidence="1" key="1">
    <citation type="submission" date="2022-11" db="EMBL/GenBank/DDBJ databases">
        <title>Methylomonas rapida sp. nov., Carotenoid-Producing Obligate Methanotrophs with High Growth Characteristics and Biotechnological Potential.</title>
        <authorList>
            <person name="Tikhonova E.N."/>
            <person name="Suleimanov R.Z."/>
            <person name="Miroshnikov K."/>
            <person name="Oshkin I.Y."/>
            <person name="Belova S.E."/>
            <person name="Danilova O.V."/>
            <person name="Ashikhmin A."/>
            <person name="Konopkin A."/>
            <person name="But S.Y."/>
            <person name="Khmelenina V.N."/>
            <person name="Kuznetsov N."/>
            <person name="Pimenov N.V."/>
            <person name="Dedysh S.N."/>
        </authorList>
    </citation>
    <scope>NUCLEOTIDE SEQUENCE</scope>
    <source>
        <strain evidence="1">MP1</strain>
    </source>
</reference>
<accession>A0ABY7GN71</accession>
<dbReference type="Gene3D" id="3.90.550.10">
    <property type="entry name" value="Spore Coat Polysaccharide Biosynthesis Protein SpsA, Chain A"/>
    <property type="match status" value="1"/>
</dbReference>
<keyword evidence="1" id="KW-0808">Transferase</keyword>
<dbReference type="PANTHER" id="PTHR43685">
    <property type="entry name" value="GLYCOSYLTRANSFERASE"/>
    <property type="match status" value="1"/>
</dbReference>
<dbReference type="Pfam" id="PF13641">
    <property type="entry name" value="Glyco_tranf_2_3"/>
    <property type="match status" value="1"/>
</dbReference>
<gene>
    <name evidence="1" type="ORF">NM686_005300</name>
</gene>
<dbReference type="InterPro" id="IPR029044">
    <property type="entry name" value="Nucleotide-diphossugar_trans"/>
</dbReference>
<proteinExistence type="predicted"/>
<evidence type="ECO:0000313" key="2">
    <source>
        <dbReference type="Proteomes" id="UP001162780"/>
    </source>
</evidence>
<dbReference type="InterPro" id="IPR050834">
    <property type="entry name" value="Glycosyltransf_2"/>
</dbReference>
<dbReference type="EC" id="2.4.-.-" evidence="1"/>
<dbReference type="GO" id="GO:0016757">
    <property type="term" value="F:glycosyltransferase activity"/>
    <property type="evidence" value="ECO:0007669"/>
    <property type="project" value="UniProtKB-KW"/>
</dbReference>
<name>A0ABY7GN71_9GAMM</name>
<dbReference type="Proteomes" id="UP001162780">
    <property type="component" value="Chromosome"/>
</dbReference>
<keyword evidence="1" id="KW-0328">Glycosyltransferase</keyword>
<dbReference type="CDD" id="cd00761">
    <property type="entry name" value="Glyco_tranf_GTA_type"/>
    <property type="match status" value="1"/>
</dbReference>
<sequence>MTHKVGLVVPTLNAGTSWQGWLEALAAQSRRPDRLLLIDSSSSDDTVALARARGFDAHVIAKASFNHGGTRQSGVDMLADMELIVFLTQDALLADPCAIENLLQVFVNPQVAAAYGRQLPHRDAGPIGAHARIFNYPAQSQLRALPDRGRFGIKTVFISNSFAAYRRCALMQIGGFPAHTIMNEDTYVAGKMLLSGWSLAYCADARVFHSHDYSLLEEFRRYFDIGVFHAQNPWLQQTFGGASGEGARFVLSEMRYLSNTAPWLMFSALLRTGLKWAGYKLGGLHRGWPLALSRRLSLHKGYWVATEREYPNMPGCR</sequence>
<evidence type="ECO:0000313" key="1">
    <source>
        <dbReference type="EMBL" id="WAR45935.1"/>
    </source>
</evidence>
<protein>
    <submittedName>
        <fullName evidence="1">Glycosyltransferase</fullName>
        <ecNumber evidence="1">2.4.-.-</ecNumber>
    </submittedName>
</protein>
<organism evidence="1 2">
    <name type="scientific">Methylomonas rapida</name>
    <dbReference type="NCBI Taxonomy" id="2963939"/>
    <lineage>
        <taxon>Bacteria</taxon>
        <taxon>Pseudomonadati</taxon>
        <taxon>Pseudomonadota</taxon>
        <taxon>Gammaproteobacteria</taxon>
        <taxon>Methylococcales</taxon>
        <taxon>Methylococcaceae</taxon>
        <taxon>Methylomonas</taxon>
    </lineage>
</organism>